<organism evidence="2 3">
    <name type="scientific">Hufsiella arboris</name>
    <dbReference type="NCBI Taxonomy" id="2695275"/>
    <lineage>
        <taxon>Bacteria</taxon>
        <taxon>Pseudomonadati</taxon>
        <taxon>Bacteroidota</taxon>
        <taxon>Sphingobacteriia</taxon>
        <taxon>Sphingobacteriales</taxon>
        <taxon>Sphingobacteriaceae</taxon>
        <taxon>Hufsiella</taxon>
    </lineage>
</organism>
<comment type="caution">
    <text evidence="2">The sequence shown here is derived from an EMBL/GenBank/DDBJ whole genome shotgun (WGS) entry which is preliminary data.</text>
</comment>
<reference evidence="2 3" key="1">
    <citation type="submission" date="2019-11" db="EMBL/GenBank/DDBJ databases">
        <title>Pedobacter sp. HMF7647 Genome sequencing and assembly.</title>
        <authorList>
            <person name="Kang H."/>
            <person name="Kim H."/>
            <person name="Joh K."/>
        </authorList>
    </citation>
    <scope>NUCLEOTIDE SEQUENCE [LARGE SCALE GENOMIC DNA]</scope>
    <source>
        <strain evidence="2 3">HMF7647</strain>
    </source>
</reference>
<sequence>MKNFILIVLLFLTRAAFSQDLVVPQNYKFKTKEDFLRYQPDVIKCINWLAETPRNQKQQKRKEAEDFSVSWIYKCPYVSVFLEQYVMKISAKNPDLVLSFLFGFTKYTLEHPEEKSLLTLNMAGLTNLLNDYEINKSTLTQDDDLDTLIYIRDSQKLSDWLKPQLTRTKN</sequence>
<dbReference type="EMBL" id="WVHT01000008">
    <property type="protein sequence ID" value="MXV52520.1"/>
    <property type="molecule type" value="Genomic_DNA"/>
</dbReference>
<name>A0A7K1YDQ1_9SPHI</name>
<evidence type="ECO:0000313" key="3">
    <source>
        <dbReference type="Proteomes" id="UP000466586"/>
    </source>
</evidence>
<accession>A0A7K1YDQ1</accession>
<keyword evidence="3" id="KW-1185">Reference proteome</keyword>
<evidence type="ECO:0000256" key="1">
    <source>
        <dbReference type="SAM" id="SignalP"/>
    </source>
</evidence>
<dbReference type="RefSeq" id="WP_160845699.1">
    <property type="nucleotide sequence ID" value="NZ_WVHT01000008.1"/>
</dbReference>
<proteinExistence type="predicted"/>
<gene>
    <name evidence="2" type="ORF">GS399_16210</name>
</gene>
<protein>
    <submittedName>
        <fullName evidence="2">Uncharacterized protein</fullName>
    </submittedName>
</protein>
<keyword evidence="1" id="KW-0732">Signal</keyword>
<dbReference type="AlphaFoldDB" id="A0A7K1YDQ1"/>
<dbReference type="Proteomes" id="UP000466586">
    <property type="component" value="Unassembled WGS sequence"/>
</dbReference>
<feature type="chain" id="PRO_5029857259" evidence="1">
    <location>
        <begin position="19"/>
        <end position="170"/>
    </location>
</feature>
<feature type="signal peptide" evidence="1">
    <location>
        <begin position="1"/>
        <end position="18"/>
    </location>
</feature>
<evidence type="ECO:0000313" key="2">
    <source>
        <dbReference type="EMBL" id="MXV52520.1"/>
    </source>
</evidence>